<reference evidence="1 2" key="1">
    <citation type="journal article" date="2014" name="Int. J. Syst. Evol. Microbiol.">
        <title>Complete genome sequence of Corynebacterium casei LMG S-19264T (=DSM 44701T), isolated from a smear-ripened cheese.</title>
        <authorList>
            <consortium name="US DOE Joint Genome Institute (JGI-PGF)"/>
            <person name="Walter F."/>
            <person name="Albersmeier A."/>
            <person name="Kalinowski J."/>
            <person name="Ruckert C."/>
        </authorList>
    </citation>
    <scope>NUCLEOTIDE SEQUENCE [LARGE SCALE GENOMIC DNA]</scope>
    <source>
        <strain evidence="1 2">KCTC 12866</strain>
    </source>
</reference>
<evidence type="ECO:0000313" key="2">
    <source>
        <dbReference type="Proteomes" id="UP000598271"/>
    </source>
</evidence>
<comment type="caution">
    <text evidence="1">The sequence shown here is derived from an EMBL/GenBank/DDBJ whole genome shotgun (WGS) entry which is preliminary data.</text>
</comment>
<dbReference type="EMBL" id="BMXF01000008">
    <property type="protein sequence ID" value="GHB87268.1"/>
    <property type="molecule type" value="Genomic_DNA"/>
</dbReference>
<accession>A0A8J3D886</accession>
<dbReference type="AlphaFoldDB" id="A0A8J3D886"/>
<name>A0A8J3D886_9BACT</name>
<dbReference type="RefSeq" id="WP_189568561.1">
    <property type="nucleotide sequence ID" value="NZ_BMXF01000008.1"/>
</dbReference>
<evidence type="ECO:0000313" key="1">
    <source>
        <dbReference type="EMBL" id="GHB87268.1"/>
    </source>
</evidence>
<gene>
    <name evidence="1" type="ORF">GCM10007390_48820</name>
</gene>
<sequence length="90" mass="10361">MDFFTNSDRSKVVKVRDLGERTTITATDAQSNISRTYSQPVSYYLKRLKERGYHGITPERYAEVRAALIAEHKYHFSPEFGRAIYAQLAA</sequence>
<dbReference type="Proteomes" id="UP000598271">
    <property type="component" value="Unassembled WGS sequence"/>
</dbReference>
<organism evidence="1 2">
    <name type="scientific">Persicitalea jodogahamensis</name>
    <dbReference type="NCBI Taxonomy" id="402147"/>
    <lineage>
        <taxon>Bacteria</taxon>
        <taxon>Pseudomonadati</taxon>
        <taxon>Bacteroidota</taxon>
        <taxon>Cytophagia</taxon>
        <taxon>Cytophagales</taxon>
        <taxon>Spirosomataceae</taxon>
        <taxon>Persicitalea</taxon>
    </lineage>
</organism>
<proteinExistence type="predicted"/>
<protein>
    <submittedName>
        <fullName evidence="1">Uncharacterized protein</fullName>
    </submittedName>
</protein>
<keyword evidence="2" id="KW-1185">Reference proteome</keyword>